<feature type="transmembrane region" description="Helical" evidence="1">
    <location>
        <begin position="64"/>
        <end position="84"/>
    </location>
</feature>
<sequence length="138" mass="16826">MIKFITILAFSLLILCCFIWLILNFYLTIKLRKKKKHYVRDIVSSAPEKYRKTAKMLIDTNMSWLFASSAGHIWYSYVALRFIWKIPRSEINRWHLEIKGIFSSDYRLYQILNFLINIWFSCLMWIFIFMGMKELELY</sequence>
<gene>
    <name evidence="2" type="ordered locus">Marme_1609</name>
</gene>
<name>F2JZ07_MARM1</name>
<evidence type="ECO:0000313" key="3">
    <source>
        <dbReference type="Proteomes" id="UP000001062"/>
    </source>
</evidence>
<organism evidence="2 3">
    <name type="scientific">Marinomonas mediterranea (strain ATCC 700492 / JCM 21426 / NBRC 103028 / MMB-1)</name>
    <dbReference type="NCBI Taxonomy" id="717774"/>
    <lineage>
        <taxon>Bacteria</taxon>
        <taxon>Pseudomonadati</taxon>
        <taxon>Pseudomonadota</taxon>
        <taxon>Gammaproteobacteria</taxon>
        <taxon>Oceanospirillales</taxon>
        <taxon>Oceanospirillaceae</taxon>
        <taxon>Marinomonas</taxon>
    </lineage>
</organism>
<evidence type="ECO:0000313" key="2">
    <source>
        <dbReference type="EMBL" id="ADZ90872.1"/>
    </source>
</evidence>
<keyword evidence="1" id="KW-1133">Transmembrane helix</keyword>
<keyword evidence="1" id="KW-0812">Transmembrane</keyword>
<dbReference type="HOGENOM" id="CLU_153826_0_0_6"/>
<keyword evidence="3" id="KW-1185">Reference proteome</keyword>
<feature type="transmembrane region" description="Helical" evidence="1">
    <location>
        <begin position="111"/>
        <end position="132"/>
    </location>
</feature>
<dbReference type="EMBL" id="CP002583">
    <property type="protein sequence ID" value="ADZ90872.1"/>
    <property type="molecule type" value="Genomic_DNA"/>
</dbReference>
<feature type="transmembrane region" description="Helical" evidence="1">
    <location>
        <begin position="6"/>
        <end position="27"/>
    </location>
</feature>
<dbReference type="AlphaFoldDB" id="F2JZ07"/>
<dbReference type="KEGG" id="mme:Marme_1609"/>
<keyword evidence="1" id="KW-0472">Membrane</keyword>
<dbReference type="OrthoDB" id="5893365at2"/>
<accession>F2JZ07</accession>
<reference evidence="2 3" key="1">
    <citation type="journal article" date="2012" name="Stand. Genomic Sci.">
        <title>Complete genome sequence of the melanogenic marine bacterium Marinomonas mediterranea type strain (MMB-1(T)).</title>
        <authorList>
            <person name="Lucas-Elio P."/>
            <person name="Goodwin L."/>
            <person name="Woyke T."/>
            <person name="Pitluck S."/>
            <person name="Nolan M."/>
            <person name="Kyrpides N.C."/>
            <person name="Detter J.C."/>
            <person name="Copeland A."/>
            <person name="Teshima H."/>
            <person name="Bruce D."/>
            <person name="Detter C."/>
            <person name="Tapia R."/>
            <person name="Han S."/>
            <person name="Land M.L."/>
            <person name="Ivanova N."/>
            <person name="Mikhailova N."/>
            <person name="Johnston A.W."/>
            <person name="Sanchez-Amat A."/>
        </authorList>
    </citation>
    <scope>NUCLEOTIDE SEQUENCE [LARGE SCALE GENOMIC DNA]</scope>
    <source>
        <strain evidence="3">ATCC 700492 / JCM 21426 / NBRC 103028 / MMB-1</strain>
    </source>
</reference>
<dbReference type="Proteomes" id="UP000001062">
    <property type="component" value="Chromosome"/>
</dbReference>
<evidence type="ECO:0000256" key="1">
    <source>
        <dbReference type="SAM" id="Phobius"/>
    </source>
</evidence>
<proteinExistence type="predicted"/>
<protein>
    <submittedName>
        <fullName evidence="2">Uncharacterized protein</fullName>
    </submittedName>
</protein>